<evidence type="ECO:0000256" key="2">
    <source>
        <dbReference type="RuleBase" id="RU004447"/>
    </source>
</evidence>
<dbReference type="PROSITE" id="PS00143">
    <property type="entry name" value="INSULINASE"/>
    <property type="match status" value="1"/>
</dbReference>
<dbReference type="GO" id="GO:0006508">
    <property type="term" value="P:proteolysis"/>
    <property type="evidence" value="ECO:0007669"/>
    <property type="project" value="InterPro"/>
</dbReference>
<comment type="similarity">
    <text evidence="1 2">Belongs to the peptidase M16 family.</text>
</comment>
<evidence type="ECO:0000313" key="5">
    <source>
        <dbReference type="EMBL" id="PMD05752.1"/>
    </source>
</evidence>
<proteinExistence type="inferred from homology"/>
<dbReference type="RefSeq" id="WP_102238769.1">
    <property type="nucleotide sequence ID" value="NZ_PNHK01000002.1"/>
</dbReference>
<dbReference type="Proteomes" id="UP000235598">
    <property type="component" value="Unassembled WGS sequence"/>
</dbReference>
<dbReference type="PANTHER" id="PTHR11851:SF49">
    <property type="entry name" value="MITOCHONDRIAL-PROCESSING PEPTIDASE SUBUNIT ALPHA"/>
    <property type="match status" value="1"/>
</dbReference>
<dbReference type="AlphaFoldDB" id="A0A2N6VNM6"/>
<dbReference type="OrthoDB" id="9811314at2"/>
<dbReference type="InterPro" id="IPR050361">
    <property type="entry name" value="MPP/UQCRC_Complex"/>
</dbReference>
<dbReference type="Pfam" id="PF05193">
    <property type="entry name" value="Peptidase_M16_C"/>
    <property type="match status" value="1"/>
</dbReference>
<dbReference type="PANTHER" id="PTHR11851">
    <property type="entry name" value="METALLOPROTEASE"/>
    <property type="match status" value="1"/>
</dbReference>
<dbReference type="InterPro" id="IPR007863">
    <property type="entry name" value="Peptidase_M16_C"/>
</dbReference>
<sequence length="429" mass="46156">MLTESLLGEGSGIYRTTLPNGIRVISETIPGIQSETVGVWVGSGSRDETDDNAGSTHFLEHMLFKGTATRSAKDIARTFDRTGGEANAMTAKECTAYYSRCLVTDLPDVCATLWDMVLSSTLDIDEFERERTVILDELAMGADDPEDVLFESYDELIYAGSPLGRPVGATKERIQALVHDELLHHYRDAYVGPRLIFSAAGGADHEDLVDLVWRATQHLPEAANHAATTSGRVTPVFSPGERHIARPTEQQGLIMGVAGLHDGHDDRFTLTVLASLLGGGMSSRLFQTVREERGLAYAVHTTGSQYSDVGDFGIYAGCAPAVAQQVVDLCVEQCQRLASDGPMSAEVADTAAQVSAATVLGMESTAVRMNRLAKSELSNRPLVDAAELVERVRGVTAEDVQALAQRLFSGPWALCSLGPADDVRLNSEL</sequence>
<dbReference type="InterPro" id="IPR011765">
    <property type="entry name" value="Pept_M16_N"/>
</dbReference>
<feature type="domain" description="Peptidase M16 C-terminal" evidence="4">
    <location>
        <begin position="179"/>
        <end position="352"/>
    </location>
</feature>
<dbReference type="InterPro" id="IPR011249">
    <property type="entry name" value="Metalloenz_LuxS/M16"/>
</dbReference>
<protein>
    <submittedName>
        <fullName evidence="5">Peptidase M16</fullName>
    </submittedName>
</protein>
<name>A0A2N6VNM6_9MICO</name>
<evidence type="ECO:0000259" key="4">
    <source>
        <dbReference type="Pfam" id="PF05193"/>
    </source>
</evidence>
<evidence type="ECO:0000256" key="1">
    <source>
        <dbReference type="ARBA" id="ARBA00007261"/>
    </source>
</evidence>
<dbReference type="GO" id="GO:0046872">
    <property type="term" value="F:metal ion binding"/>
    <property type="evidence" value="ECO:0007669"/>
    <property type="project" value="InterPro"/>
</dbReference>
<dbReference type="SUPFAM" id="SSF63411">
    <property type="entry name" value="LuxS/MPP-like metallohydrolase"/>
    <property type="match status" value="2"/>
</dbReference>
<evidence type="ECO:0000259" key="3">
    <source>
        <dbReference type="Pfam" id="PF00675"/>
    </source>
</evidence>
<dbReference type="InterPro" id="IPR001431">
    <property type="entry name" value="Pept_M16_Zn_BS"/>
</dbReference>
<dbReference type="EMBL" id="PNHK01000002">
    <property type="protein sequence ID" value="PMD05752.1"/>
    <property type="molecule type" value="Genomic_DNA"/>
</dbReference>
<dbReference type="Pfam" id="PF00675">
    <property type="entry name" value="Peptidase_M16"/>
    <property type="match status" value="1"/>
</dbReference>
<dbReference type="GO" id="GO:0004222">
    <property type="term" value="F:metalloendopeptidase activity"/>
    <property type="evidence" value="ECO:0007669"/>
    <property type="project" value="InterPro"/>
</dbReference>
<organism evidence="5 6">
    <name type="scientific">Brevibacterium paucivorans</name>
    <dbReference type="NCBI Taxonomy" id="170994"/>
    <lineage>
        <taxon>Bacteria</taxon>
        <taxon>Bacillati</taxon>
        <taxon>Actinomycetota</taxon>
        <taxon>Actinomycetes</taxon>
        <taxon>Micrococcales</taxon>
        <taxon>Brevibacteriaceae</taxon>
        <taxon>Brevibacterium</taxon>
    </lineage>
</organism>
<evidence type="ECO:0000313" key="6">
    <source>
        <dbReference type="Proteomes" id="UP000235598"/>
    </source>
</evidence>
<reference evidence="5 6" key="1">
    <citation type="submission" date="2017-09" db="EMBL/GenBank/DDBJ databases">
        <title>Bacterial strain isolated from the female urinary microbiota.</title>
        <authorList>
            <person name="Thomas-White K."/>
            <person name="Kumar N."/>
            <person name="Forster S."/>
            <person name="Putonti C."/>
            <person name="Lawley T."/>
            <person name="Wolfe A.J."/>
        </authorList>
    </citation>
    <scope>NUCLEOTIDE SEQUENCE [LARGE SCALE GENOMIC DNA]</scope>
    <source>
        <strain evidence="5 6">UMB1301</strain>
    </source>
</reference>
<comment type="caution">
    <text evidence="5">The sequence shown here is derived from an EMBL/GenBank/DDBJ whole genome shotgun (WGS) entry which is preliminary data.</text>
</comment>
<accession>A0A2N6VNM6</accession>
<feature type="domain" description="Peptidase M16 N-terminal" evidence="3">
    <location>
        <begin position="23"/>
        <end position="170"/>
    </location>
</feature>
<gene>
    <name evidence="5" type="ORF">CJ199_07060</name>
</gene>
<dbReference type="Gene3D" id="3.30.830.10">
    <property type="entry name" value="Metalloenzyme, LuxS/M16 peptidase-like"/>
    <property type="match status" value="2"/>
</dbReference>